<evidence type="ECO:0000313" key="1">
    <source>
        <dbReference type="EMBL" id="KAI8556413.1"/>
    </source>
</evidence>
<organism evidence="1 2">
    <name type="scientific">Rhododendron molle</name>
    <name type="common">Chinese azalea</name>
    <name type="synonym">Azalea mollis</name>
    <dbReference type="NCBI Taxonomy" id="49168"/>
    <lineage>
        <taxon>Eukaryota</taxon>
        <taxon>Viridiplantae</taxon>
        <taxon>Streptophyta</taxon>
        <taxon>Embryophyta</taxon>
        <taxon>Tracheophyta</taxon>
        <taxon>Spermatophyta</taxon>
        <taxon>Magnoliopsida</taxon>
        <taxon>eudicotyledons</taxon>
        <taxon>Gunneridae</taxon>
        <taxon>Pentapetalae</taxon>
        <taxon>asterids</taxon>
        <taxon>Ericales</taxon>
        <taxon>Ericaceae</taxon>
        <taxon>Ericoideae</taxon>
        <taxon>Rhodoreae</taxon>
        <taxon>Rhododendron</taxon>
    </lineage>
</organism>
<sequence>MDPIPAWMKRFWDVWDLRLLVLLSLALQIILSLFGNRRKYISSPWFSLLIWSAYLMADWAATVALGKLSNAENDNALKAIWAPLLLVHLGGPDAITAYSLEDNQLWKRHLLGLVVQFSVAVYVTLMSWKHSWFSIMSIPALVAGFIKYGERTWVLMSVSRDQSGKLVPFFNAGEERSNLGNNNTLEDKNSMVVLCVAHSSVRVFKNFMELYDVSDVSYSRGNPVEFGDIHLFWEVIEVEMGLMFDLLYTKAPINFSRGGWILRCITFSCTVTVLIGSILRLISTGEERDKWHKVDIAITEVLLVGALALEIYAIISLYLCSDWATIWLTKHNRGKQIIQLREKISRLFFLPKQYRCKMVGQFDLLDFWLNHKPEQMVGRRILWLLLGIKKWVEECFGHWWVEEYIKDKTAVIVPSLLFDPVYHCCLRLTSRNRHPRRAVEEEPVWREFFNWSLDVQITSLHIATEICYNLEMEWDTPDASDQNYRDSTTVSQHHTMQNRELCRTLSRYMMYLFVMRTSLLPIAASGDLVSEGIRDSPPDIEVAQDVRAACRSLLESDVFGQRKILGQVRNKQKDERWEMLKLMWVRMLCNAASKGQRTEHLRQLSWGGEFLTFLWFFLPQSRVVRTAMELRPKVVRKVPGQFHQAWIALTEGFKGAVRKAPY</sequence>
<comment type="caution">
    <text evidence="1">The sequence shown here is derived from an EMBL/GenBank/DDBJ whole genome shotgun (WGS) entry which is preliminary data.</text>
</comment>
<keyword evidence="2" id="KW-1185">Reference proteome</keyword>
<dbReference type="EMBL" id="CM046392">
    <property type="protein sequence ID" value="KAI8556413.1"/>
    <property type="molecule type" value="Genomic_DNA"/>
</dbReference>
<gene>
    <name evidence="1" type="ORF">RHMOL_Rhmol05G0251100</name>
</gene>
<dbReference type="Proteomes" id="UP001062846">
    <property type="component" value="Chromosome 5"/>
</dbReference>
<reference evidence="1" key="1">
    <citation type="submission" date="2022-02" db="EMBL/GenBank/DDBJ databases">
        <title>Plant Genome Project.</title>
        <authorList>
            <person name="Zhang R.-G."/>
        </authorList>
    </citation>
    <scope>NUCLEOTIDE SEQUENCE</scope>
    <source>
        <strain evidence="1">AT1</strain>
    </source>
</reference>
<accession>A0ACC0NSQ2</accession>
<name>A0ACC0NSQ2_RHOML</name>
<evidence type="ECO:0000313" key="2">
    <source>
        <dbReference type="Proteomes" id="UP001062846"/>
    </source>
</evidence>
<protein>
    <submittedName>
        <fullName evidence="1">Uncharacterized protein</fullName>
    </submittedName>
</protein>
<proteinExistence type="predicted"/>